<dbReference type="InterPro" id="IPR001138">
    <property type="entry name" value="Zn2Cys6_DnaBD"/>
</dbReference>
<dbReference type="InterPro" id="IPR050987">
    <property type="entry name" value="AtrR-like"/>
</dbReference>
<evidence type="ECO:0000256" key="2">
    <source>
        <dbReference type="SAM" id="MobiDB-lite"/>
    </source>
</evidence>
<dbReference type="SUPFAM" id="SSF57701">
    <property type="entry name" value="Zn2/Cys6 DNA-binding domain"/>
    <property type="match status" value="1"/>
</dbReference>
<keyword evidence="1" id="KW-0539">Nucleus</keyword>
<dbReference type="AlphaFoldDB" id="A0A1Y2LNZ5"/>
<dbReference type="GO" id="GO:0000981">
    <property type="term" value="F:DNA-binding transcription factor activity, RNA polymerase II-specific"/>
    <property type="evidence" value="ECO:0007669"/>
    <property type="project" value="InterPro"/>
</dbReference>
<accession>A0A1Y2LNZ5</accession>
<protein>
    <recommendedName>
        <fullName evidence="3">Zn(2)-C6 fungal-type domain-containing protein</fullName>
    </recommendedName>
</protein>
<evidence type="ECO:0000313" key="5">
    <source>
        <dbReference type="Proteomes" id="UP000193240"/>
    </source>
</evidence>
<feature type="region of interest" description="Disordered" evidence="2">
    <location>
        <begin position="1"/>
        <end position="23"/>
    </location>
</feature>
<dbReference type="Pfam" id="PF00172">
    <property type="entry name" value="Zn_clus"/>
    <property type="match status" value="1"/>
</dbReference>
<feature type="region of interest" description="Disordered" evidence="2">
    <location>
        <begin position="153"/>
        <end position="229"/>
    </location>
</feature>
<dbReference type="PROSITE" id="PS00463">
    <property type="entry name" value="ZN2_CY6_FUNGAL_1"/>
    <property type="match status" value="1"/>
</dbReference>
<reference evidence="4 5" key="1">
    <citation type="journal article" date="2017" name="Genome Announc.">
        <title>Genome sequence of the saprophytic ascomycete Epicoccum nigrum ICMP 19927 strain isolated from New Zealand.</title>
        <authorList>
            <person name="Fokin M."/>
            <person name="Fleetwood D."/>
            <person name="Weir B.S."/>
            <person name="Villas-Boas S.G."/>
        </authorList>
    </citation>
    <scope>NUCLEOTIDE SEQUENCE [LARGE SCALE GENOMIC DNA]</scope>
    <source>
        <strain evidence="4 5">ICMP 19927</strain>
    </source>
</reference>
<name>A0A1Y2LNZ5_EPING</name>
<dbReference type="SMART" id="SM00066">
    <property type="entry name" value="GAL4"/>
    <property type="match status" value="1"/>
</dbReference>
<dbReference type="OMA" id="CYELAMQ"/>
<evidence type="ECO:0000313" key="4">
    <source>
        <dbReference type="EMBL" id="OSS44917.1"/>
    </source>
</evidence>
<dbReference type="InterPro" id="IPR036864">
    <property type="entry name" value="Zn2-C6_fun-type_DNA-bd_sf"/>
</dbReference>
<dbReference type="PANTHER" id="PTHR46910">
    <property type="entry name" value="TRANSCRIPTION FACTOR PDR1"/>
    <property type="match status" value="1"/>
</dbReference>
<dbReference type="Proteomes" id="UP000193240">
    <property type="component" value="Unassembled WGS sequence"/>
</dbReference>
<dbReference type="STRING" id="105696.A0A1Y2LNZ5"/>
<evidence type="ECO:0000256" key="1">
    <source>
        <dbReference type="ARBA" id="ARBA00023242"/>
    </source>
</evidence>
<sequence>MCPFTTLPPNEGPNRFSPTSVKDWQPRRKSVSNACERCRRRKIRCDGDTPCATCKRFSLQCVRTQKPKEIVASEHREALESRIHQLESQLAAHVNAPMHGMEGIDETILAATTSADFNWPTNPPPAINLDATFANAFDASAMTLSPVPSFFSGTTRASSPDLPPTSAPAQFASIPPHLLGSKASPSSSEPHTAPSWEFMAQTQLGPKTAGRSRSHSRNTSNSSGSYVSEDQALSAVPELDDDLMPFAASAPRLPRHGVFAPSPAPASTHSSYTDRSRAVSTVPLPSRFEAETLTSEFIQYVESHAPQAYAMDAGSFAQLCEMVYPNSQKASPSLPLPSLSMARFHVFLAMATGMKLRIKDSPEPTNSLLDTCYDLAMQQTSASTFWQEDGGVEAAQLLTLFASIRKTPNLDPAPLQHSFTW</sequence>
<evidence type="ECO:0000259" key="3">
    <source>
        <dbReference type="PROSITE" id="PS50048"/>
    </source>
</evidence>
<dbReference type="GO" id="GO:0008270">
    <property type="term" value="F:zinc ion binding"/>
    <property type="evidence" value="ECO:0007669"/>
    <property type="project" value="InterPro"/>
</dbReference>
<dbReference type="EMBL" id="KZ107855">
    <property type="protein sequence ID" value="OSS44917.1"/>
    <property type="molecule type" value="Genomic_DNA"/>
</dbReference>
<dbReference type="Gene3D" id="4.10.240.10">
    <property type="entry name" value="Zn(2)-C6 fungal-type DNA-binding domain"/>
    <property type="match status" value="1"/>
</dbReference>
<organism evidence="4 5">
    <name type="scientific">Epicoccum nigrum</name>
    <name type="common">Soil fungus</name>
    <name type="synonym">Epicoccum purpurascens</name>
    <dbReference type="NCBI Taxonomy" id="105696"/>
    <lineage>
        <taxon>Eukaryota</taxon>
        <taxon>Fungi</taxon>
        <taxon>Dikarya</taxon>
        <taxon>Ascomycota</taxon>
        <taxon>Pezizomycotina</taxon>
        <taxon>Dothideomycetes</taxon>
        <taxon>Pleosporomycetidae</taxon>
        <taxon>Pleosporales</taxon>
        <taxon>Pleosporineae</taxon>
        <taxon>Didymellaceae</taxon>
        <taxon>Epicoccum</taxon>
    </lineage>
</organism>
<keyword evidence="5" id="KW-1185">Reference proteome</keyword>
<dbReference type="InParanoid" id="A0A1Y2LNZ5"/>
<dbReference type="PROSITE" id="PS50048">
    <property type="entry name" value="ZN2_CY6_FUNGAL_2"/>
    <property type="match status" value="1"/>
</dbReference>
<feature type="domain" description="Zn(2)-C6 fungal-type" evidence="3">
    <location>
        <begin position="34"/>
        <end position="63"/>
    </location>
</feature>
<gene>
    <name evidence="4" type="ORF">B5807_09117</name>
</gene>
<dbReference type="PANTHER" id="PTHR46910:SF13">
    <property type="entry name" value="SPECIFIC TRANSCRIPTION FACTOR, PUTATIVE (AFU_ORTHOLOGUE AFUA_4G06190)-RELATED"/>
    <property type="match status" value="1"/>
</dbReference>
<dbReference type="CDD" id="cd00067">
    <property type="entry name" value="GAL4"/>
    <property type="match status" value="1"/>
</dbReference>
<proteinExistence type="predicted"/>